<dbReference type="InterPro" id="IPR013970">
    <property type="entry name" value="Rfa2"/>
</dbReference>
<name>A0A803N7N0_CHEQI</name>
<dbReference type="InterPro" id="IPR050755">
    <property type="entry name" value="TRAFAC_YlqF/YawG_RiboMat"/>
</dbReference>
<dbReference type="GO" id="GO:0005525">
    <property type="term" value="F:GTP binding"/>
    <property type="evidence" value="ECO:0007669"/>
    <property type="project" value="UniProtKB-KW"/>
</dbReference>
<dbReference type="PANTHER" id="PTHR11089">
    <property type="entry name" value="GTP-BINDING PROTEIN-RELATED"/>
    <property type="match status" value="1"/>
</dbReference>
<keyword evidence="3" id="KW-0547">Nucleotide-binding</keyword>
<feature type="domain" description="G" evidence="7">
    <location>
        <begin position="80"/>
        <end position="139"/>
    </location>
</feature>
<feature type="chain" id="PRO_5031535448" description="G domain-containing protein" evidence="6">
    <location>
        <begin position="19"/>
        <end position="353"/>
    </location>
</feature>
<dbReference type="EnsemblPlants" id="AUR62041784-RA">
    <property type="protein sequence ID" value="AUR62041784-RA:cds"/>
    <property type="gene ID" value="AUR62041784"/>
</dbReference>
<evidence type="ECO:0000256" key="5">
    <source>
        <dbReference type="ARBA" id="ARBA00023242"/>
    </source>
</evidence>
<accession>A0A803N7N0</accession>
<keyword evidence="6" id="KW-0732">Signal</keyword>
<dbReference type="GO" id="GO:0003677">
    <property type="term" value="F:DNA binding"/>
    <property type="evidence" value="ECO:0007669"/>
    <property type="project" value="InterPro"/>
</dbReference>
<dbReference type="PANTHER" id="PTHR11089:SF30">
    <property type="entry name" value="GUANINE NUCLEOTIDE-BINDING PROTEIN-LIKE 3 HOMOLOG"/>
    <property type="match status" value="1"/>
</dbReference>
<proteinExistence type="inferred from homology"/>
<sequence>MSWASEASVWWFVRPGWCGNVGGVTCNVWAATSSHVECLCFCAGNSDREFYKELVKVIEASDVIWKSLILVIPLIKKSMTVGIVGLPNVGKSSFINSLKRSHVAKVGATPGLTRSFQGVQLDKNVKLMDCIGVVMRKSGQKYGYFKSCSIVITPPLVTKGSPPTQPLTKYVEVIGIAESNQSVRADIMTNFGDNFDALQSFIKKSASIFGLTRGKVQVHQREPLASKPKSFKNAGDSVVYFDSTGAVSTTGISSSSRLKVISSSVVASTGESIAASSSEKFVSSPASESVNQPDLNAHVGAKSAADQVMGVGEFQTANTPTSASSTTIPLKRRKPWERKVPATLFSRAQLIRL</sequence>
<dbReference type="GO" id="GO:0006310">
    <property type="term" value="P:DNA recombination"/>
    <property type="evidence" value="ECO:0007669"/>
    <property type="project" value="InterPro"/>
</dbReference>
<evidence type="ECO:0000313" key="8">
    <source>
        <dbReference type="EnsemblPlants" id="AUR62041784-RA:cds"/>
    </source>
</evidence>
<dbReference type="AlphaFoldDB" id="A0A803N7N0"/>
<evidence type="ECO:0000256" key="2">
    <source>
        <dbReference type="ARBA" id="ARBA00009761"/>
    </source>
</evidence>
<reference evidence="8" key="2">
    <citation type="submission" date="2021-03" db="UniProtKB">
        <authorList>
            <consortium name="EnsemblPlants"/>
        </authorList>
    </citation>
    <scope>IDENTIFICATION</scope>
</reference>
<keyword evidence="9" id="KW-1185">Reference proteome</keyword>
<dbReference type="Gene3D" id="3.40.50.300">
    <property type="entry name" value="P-loop containing nucleotide triphosphate hydrolases"/>
    <property type="match status" value="1"/>
</dbReference>
<keyword evidence="4" id="KW-0342">GTP-binding</keyword>
<comment type="subcellular location">
    <subcellularLocation>
        <location evidence="1">Nucleus</location>
    </subcellularLocation>
</comment>
<feature type="signal peptide" evidence="6">
    <location>
        <begin position="1"/>
        <end position="18"/>
    </location>
</feature>
<dbReference type="GO" id="GO:0006260">
    <property type="term" value="P:DNA replication"/>
    <property type="evidence" value="ECO:0007669"/>
    <property type="project" value="InterPro"/>
</dbReference>
<dbReference type="SUPFAM" id="SSF52540">
    <property type="entry name" value="P-loop containing nucleoside triphosphate hydrolases"/>
    <property type="match status" value="1"/>
</dbReference>
<dbReference type="Pfam" id="PF01926">
    <property type="entry name" value="MMR_HSR1"/>
    <property type="match status" value="1"/>
</dbReference>
<dbReference type="GO" id="GO:0006281">
    <property type="term" value="P:DNA repair"/>
    <property type="evidence" value="ECO:0007669"/>
    <property type="project" value="InterPro"/>
</dbReference>
<evidence type="ECO:0000256" key="6">
    <source>
        <dbReference type="SAM" id="SignalP"/>
    </source>
</evidence>
<dbReference type="InterPro" id="IPR027417">
    <property type="entry name" value="P-loop_NTPase"/>
</dbReference>
<evidence type="ECO:0000256" key="4">
    <source>
        <dbReference type="ARBA" id="ARBA00023134"/>
    </source>
</evidence>
<dbReference type="Gramene" id="AUR62041784-RA">
    <property type="protein sequence ID" value="AUR62041784-RA:cds"/>
    <property type="gene ID" value="AUR62041784"/>
</dbReference>
<evidence type="ECO:0000313" key="9">
    <source>
        <dbReference type="Proteomes" id="UP000596660"/>
    </source>
</evidence>
<dbReference type="Proteomes" id="UP000596660">
    <property type="component" value="Unplaced"/>
</dbReference>
<evidence type="ECO:0000256" key="1">
    <source>
        <dbReference type="ARBA" id="ARBA00004123"/>
    </source>
</evidence>
<comment type="similarity">
    <text evidence="2">Belongs to the replication factor A protein 3 family.</text>
</comment>
<dbReference type="GO" id="GO:0005730">
    <property type="term" value="C:nucleolus"/>
    <property type="evidence" value="ECO:0007669"/>
    <property type="project" value="TreeGrafter"/>
</dbReference>
<reference evidence="8" key="1">
    <citation type="journal article" date="2017" name="Nature">
        <title>The genome of Chenopodium quinoa.</title>
        <authorList>
            <person name="Jarvis D.E."/>
            <person name="Ho Y.S."/>
            <person name="Lightfoot D.J."/>
            <person name="Schmoeckel S.M."/>
            <person name="Li B."/>
            <person name="Borm T.J.A."/>
            <person name="Ohyanagi H."/>
            <person name="Mineta K."/>
            <person name="Michell C.T."/>
            <person name="Saber N."/>
            <person name="Kharbatia N.M."/>
            <person name="Rupper R.R."/>
            <person name="Sharp A.R."/>
            <person name="Dally N."/>
            <person name="Boughton B.A."/>
            <person name="Woo Y.H."/>
            <person name="Gao G."/>
            <person name="Schijlen E.G.W.M."/>
            <person name="Guo X."/>
            <person name="Momin A.A."/>
            <person name="Negrao S."/>
            <person name="Al-Babili S."/>
            <person name="Gehring C."/>
            <person name="Roessner U."/>
            <person name="Jung C."/>
            <person name="Murphy K."/>
            <person name="Arold S.T."/>
            <person name="Gojobori T."/>
            <person name="van der Linden C.G."/>
            <person name="van Loo E.N."/>
            <person name="Jellen E.N."/>
            <person name="Maughan P.J."/>
            <person name="Tester M."/>
        </authorList>
    </citation>
    <scope>NUCLEOTIDE SEQUENCE [LARGE SCALE GENOMIC DNA]</scope>
    <source>
        <strain evidence="8">cv. PI 614886</strain>
    </source>
</reference>
<protein>
    <recommendedName>
        <fullName evidence="7">G domain-containing protein</fullName>
    </recommendedName>
</protein>
<keyword evidence="5" id="KW-0539">Nucleus</keyword>
<dbReference type="InterPro" id="IPR006073">
    <property type="entry name" value="GTP-bd"/>
</dbReference>
<evidence type="ECO:0000256" key="3">
    <source>
        <dbReference type="ARBA" id="ARBA00022741"/>
    </source>
</evidence>
<evidence type="ECO:0000259" key="7">
    <source>
        <dbReference type="Pfam" id="PF01926"/>
    </source>
</evidence>
<dbReference type="Pfam" id="PF08661">
    <property type="entry name" value="Rep_fac-A_3"/>
    <property type="match status" value="1"/>
</dbReference>
<organism evidence="8 9">
    <name type="scientific">Chenopodium quinoa</name>
    <name type="common">Quinoa</name>
    <dbReference type="NCBI Taxonomy" id="63459"/>
    <lineage>
        <taxon>Eukaryota</taxon>
        <taxon>Viridiplantae</taxon>
        <taxon>Streptophyta</taxon>
        <taxon>Embryophyta</taxon>
        <taxon>Tracheophyta</taxon>
        <taxon>Spermatophyta</taxon>
        <taxon>Magnoliopsida</taxon>
        <taxon>eudicotyledons</taxon>
        <taxon>Gunneridae</taxon>
        <taxon>Pentapetalae</taxon>
        <taxon>Caryophyllales</taxon>
        <taxon>Chenopodiaceae</taxon>
        <taxon>Chenopodioideae</taxon>
        <taxon>Atripliceae</taxon>
        <taxon>Chenopodium</taxon>
    </lineage>
</organism>